<keyword evidence="1" id="KW-1133">Transmembrane helix</keyword>
<dbReference type="EMBL" id="JACHGW010000002">
    <property type="protein sequence ID" value="MBB6049865.1"/>
    <property type="molecule type" value="Genomic_DNA"/>
</dbReference>
<evidence type="ECO:0000256" key="1">
    <source>
        <dbReference type="SAM" id="Phobius"/>
    </source>
</evidence>
<dbReference type="InterPro" id="IPR010699">
    <property type="entry name" value="DUF1275"/>
</dbReference>
<dbReference type="PANTHER" id="PTHR37314">
    <property type="entry name" value="SLR0142 PROTEIN"/>
    <property type="match status" value="1"/>
</dbReference>
<accession>A0A7W9SNG6</accession>
<dbReference type="Pfam" id="PF06912">
    <property type="entry name" value="DUF1275"/>
    <property type="match status" value="1"/>
</dbReference>
<keyword evidence="1" id="KW-0812">Transmembrane</keyword>
<evidence type="ECO:0000313" key="3">
    <source>
        <dbReference type="Proteomes" id="UP000520814"/>
    </source>
</evidence>
<organism evidence="2 3">
    <name type="scientific">Armatimonas rosea</name>
    <dbReference type="NCBI Taxonomy" id="685828"/>
    <lineage>
        <taxon>Bacteria</taxon>
        <taxon>Bacillati</taxon>
        <taxon>Armatimonadota</taxon>
        <taxon>Armatimonadia</taxon>
        <taxon>Armatimonadales</taxon>
        <taxon>Armatimonadaceae</taxon>
        <taxon>Armatimonas</taxon>
    </lineage>
</organism>
<reference evidence="2 3" key="1">
    <citation type="submission" date="2020-08" db="EMBL/GenBank/DDBJ databases">
        <title>Genomic Encyclopedia of Type Strains, Phase IV (KMG-IV): sequencing the most valuable type-strain genomes for metagenomic binning, comparative biology and taxonomic classification.</title>
        <authorList>
            <person name="Goeker M."/>
        </authorList>
    </citation>
    <scope>NUCLEOTIDE SEQUENCE [LARGE SCALE GENOMIC DNA]</scope>
    <source>
        <strain evidence="2 3">DSM 23562</strain>
    </source>
</reference>
<dbReference type="AlphaFoldDB" id="A0A7W9SNG6"/>
<gene>
    <name evidence="2" type="ORF">HNQ39_001656</name>
</gene>
<evidence type="ECO:0000313" key="2">
    <source>
        <dbReference type="EMBL" id="MBB6049865.1"/>
    </source>
</evidence>
<feature type="transmembrane region" description="Helical" evidence="1">
    <location>
        <begin position="136"/>
        <end position="158"/>
    </location>
</feature>
<keyword evidence="3" id="KW-1185">Reference proteome</keyword>
<protein>
    <submittedName>
        <fullName evidence="2">Uncharacterized membrane protein YoaK (UPF0700 family)</fullName>
    </submittedName>
</protein>
<feature type="transmembrane region" description="Helical" evidence="1">
    <location>
        <begin position="195"/>
        <end position="217"/>
    </location>
</feature>
<dbReference type="PANTHER" id="PTHR37314:SF4">
    <property type="entry name" value="UPF0700 TRANSMEMBRANE PROTEIN YOAK"/>
    <property type="match status" value="1"/>
</dbReference>
<feature type="transmembrane region" description="Helical" evidence="1">
    <location>
        <begin position="90"/>
        <end position="108"/>
    </location>
</feature>
<feature type="transmembrane region" description="Helical" evidence="1">
    <location>
        <begin position="12"/>
        <end position="31"/>
    </location>
</feature>
<proteinExistence type="predicted"/>
<dbReference type="Proteomes" id="UP000520814">
    <property type="component" value="Unassembled WGS sequence"/>
</dbReference>
<sequence>MISKLPKWVWSGTWALAFVGGMVNVVGLLGFEHKAVTHLTGTTSLLATALASLDGPAALHFIAIIGSFFIGTVLSGFLIQDSTLKLGRRYGVALFFESVLLAGAVPLLNRGNLLGIYSASCACGLQNAMMSTYSGAVIRTTHVSGMFTDLGIFLGHFLRGLPVDLQRLRLCLIVISGFLCGGIAGTLAFHQLHYAALFIPATLTATTALVYGGYFVFQRRST</sequence>
<dbReference type="RefSeq" id="WP_184193741.1">
    <property type="nucleotide sequence ID" value="NZ_JACHGW010000002.1"/>
</dbReference>
<feature type="transmembrane region" description="Helical" evidence="1">
    <location>
        <begin position="57"/>
        <end position="78"/>
    </location>
</feature>
<keyword evidence="1" id="KW-0472">Membrane</keyword>
<name>A0A7W9SNG6_ARMRO</name>
<feature type="transmembrane region" description="Helical" evidence="1">
    <location>
        <begin position="170"/>
        <end position="189"/>
    </location>
</feature>
<comment type="caution">
    <text evidence="2">The sequence shown here is derived from an EMBL/GenBank/DDBJ whole genome shotgun (WGS) entry which is preliminary data.</text>
</comment>